<evidence type="ECO:0000313" key="1">
    <source>
        <dbReference type="EMBL" id="CAB5225881.1"/>
    </source>
</evidence>
<organism evidence="1">
    <name type="scientific">uncultured Caudovirales phage</name>
    <dbReference type="NCBI Taxonomy" id="2100421"/>
    <lineage>
        <taxon>Viruses</taxon>
        <taxon>Duplodnaviria</taxon>
        <taxon>Heunggongvirae</taxon>
        <taxon>Uroviricota</taxon>
        <taxon>Caudoviricetes</taxon>
        <taxon>Peduoviridae</taxon>
        <taxon>Maltschvirus</taxon>
        <taxon>Maltschvirus maltsch</taxon>
    </lineage>
</organism>
<name>A0A6J7XDE1_9CAUD</name>
<protein>
    <submittedName>
        <fullName evidence="1">Uncharacterized protein</fullName>
    </submittedName>
</protein>
<gene>
    <name evidence="1" type="ORF">UFOVP754_11</name>
</gene>
<proteinExistence type="predicted"/>
<reference evidence="1" key="1">
    <citation type="submission" date="2020-05" db="EMBL/GenBank/DDBJ databases">
        <authorList>
            <person name="Chiriac C."/>
            <person name="Salcher M."/>
            <person name="Ghai R."/>
            <person name="Kavagutti S V."/>
        </authorList>
    </citation>
    <scope>NUCLEOTIDE SEQUENCE</scope>
</reference>
<accession>A0A6J7XDE1</accession>
<dbReference type="EMBL" id="LR798349">
    <property type="protein sequence ID" value="CAB5225881.1"/>
    <property type="molecule type" value="Genomic_DNA"/>
</dbReference>
<sequence>MNTTSLQVKSNSTLATYAASDVPTMAQAIAESKPLAECDLELIIQALEREWKLTSATIGHKFDAAAFQIIAEESAKNLRSEFKFLRLDELSILGAKGRALKFGQFSYVSPMLFMQWAKSYMALDERFEAHREAVKHDLPQEPQLTPEQHEALNLEALKRELSDPTKHNDHSAGMKAKLMEFCIKKKFVQVDDLYLLHATAAIRSILATKSTRTISNTSGEEKIKREAFQSLLSQSVFNRKSLKAINATEAERKAFEIAAADAKADLFDIYRDDISKKIYELEQLSK</sequence>